<organism evidence="4 5">
    <name type="scientific">Guptibacillus hwajinpoensis</name>
    <dbReference type="NCBI Taxonomy" id="208199"/>
    <lineage>
        <taxon>Bacteria</taxon>
        <taxon>Bacillati</taxon>
        <taxon>Bacillota</taxon>
        <taxon>Bacilli</taxon>
        <taxon>Bacillales</taxon>
        <taxon>Guptibacillaceae</taxon>
        <taxon>Guptibacillus</taxon>
    </lineage>
</organism>
<dbReference type="InterPro" id="IPR029052">
    <property type="entry name" value="Metallo-depent_PP-like"/>
</dbReference>
<dbReference type="PANTHER" id="PTHR31302:SF31">
    <property type="entry name" value="PHOSPHODIESTERASE YAEI"/>
    <property type="match status" value="1"/>
</dbReference>
<keyword evidence="5" id="KW-1185">Reference proteome</keyword>
<evidence type="ECO:0000313" key="5">
    <source>
        <dbReference type="Proteomes" id="UP000035996"/>
    </source>
</evidence>
<dbReference type="SUPFAM" id="SSF56300">
    <property type="entry name" value="Metallo-dependent phosphatases"/>
    <property type="match status" value="1"/>
</dbReference>
<dbReference type="Proteomes" id="UP000035996">
    <property type="component" value="Unassembled WGS sequence"/>
</dbReference>
<dbReference type="Pfam" id="PF00149">
    <property type="entry name" value="Metallophos"/>
    <property type="match status" value="1"/>
</dbReference>
<dbReference type="OrthoDB" id="9780884at2"/>
<evidence type="ECO:0000313" key="4">
    <source>
        <dbReference type="EMBL" id="KMM39229.1"/>
    </source>
</evidence>
<dbReference type="AlphaFoldDB" id="A0A0J6D4J5"/>
<evidence type="ECO:0000256" key="2">
    <source>
        <dbReference type="ARBA" id="ARBA00022801"/>
    </source>
</evidence>
<dbReference type="RefSeq" id="WP_048310399.1">
    <property type="nucleotide sequence ID" value="NZ_CP119526.1"/>
</dbReference>
<gene>
    <name evidence="4" type="ORF">AB986_08400</name>
</gene>
<keyword evidence="2" id="KW-0378">Hydrolase</keyword>
<dbReference type="InterPro" id="IPR004843">
    <property type="entry name" value="Calcineurin-like_PHP"/>
</dbReference>
<reference evidence="4" key="1">
    <citation type="submission" date="2015-06" db="EMBL/GenBank/DDBJ databases">
        <authorList>
            <person name="Liu B."/>
            <person name="Wang J."/>
            <person name="Zhu Y."/>
            <person name="Liu G."/>
            <person name="Chen Q."/>
            <person name="Zheng C."/>
            <person name="Che J."/>
            <person name="Ge C."/>
            <person name="Shi H."/>
            <person name="Pan Z."/>
            <person name="Liu X."/>
        </authorList>
    </citation>
    <scope>NUCLEOTIDE SEQUENCE [LARGE SCALE GENOMIC DNA]</scope>
    <source>
        <strain evidence="4">DSM 16346</strain>
    </source>
</reference>
<evidence type="ECO:0000256" key="1">
    <source>
        <dbReference type="ARBA" id="ARBA00022723"/>
    </source>
</evidence>
<name>A0A0J6D4J5_9BACL</name>
<dbReference type="PANTHER" id="PTHR31302">
    <property type="entry name" value="TRANSMEMBRANE PROTEIN WITH METALLOPHOSPHOESTERASE DOMAIN-RELATED"/>
    <property type="match status" value="1"/>
</dbReference>
<protein>
    <recommendedName>
        <fullName evidence="3">Calcineurin-like phosphoesterase domain-containing protein</fullName>
    </recommendedName>
</protein>
<proteinExistence type="predicted"/>
<evidence type="ECO:0000259" key="3">
    <source>
        <dbReference type="Pfam" id="PF00149"/>
    </source>
</evidence>
<keyword evidence="1" id="KW-0479">Metal-binding</keyword>
<dbReference type="GO" id="GO:0008758">
    <property type="term" value="F:UDP-2,3-diacylglucosamine hydrolase activity"/>
    <property type="evidence" value="ECO:0007669"/>
    <property type="project" value="TreeGrafter"/>
</dbReference>
<dbReference type="GO" id="GO:0016020">
    <property type="term" value="C:membrane"/>
    <property type="evidence" value="ECO:0007669"/>
    <property type="project" value="GOC"/>
</dbReference>
<dbReference type="EMBL" id="LELK01000001">
    <property type="protein sequence ID" value="KMM39229.1"/>
    <property type="molecule type" value="Genomic_DNA"/>
</dbReference>
<dbReference type="GO" id="GO:0046872">
    <property type="term" value="F:metal ion binding"/>
    <property type="evidence" value="ECO:0007669"/>
    <property type="project" value="UniProtKB-KW"/>
</dbReference>
<dbReference type="GO" id="GO:0009245">
    <property type="term" value="P:lipid A biosynthetic process"/>
    <property type="evidence" value="ECO:0007669"/>
    <property type="project" value="TreeGrafter"/>
</dbReference>
<sequence>MKSKRKLTLYIALASLVIFLTWGMVEPYTIDVEKEEAIIPNLPKSWEGKKIIALADFQVGMWLDNARNMEGIVDRVIERKPDAVVLLGDYVYHSVNDHQSEMEKVQSYLKPLTDEDIPVYAVLGNHDYNMSARKVKPNMDTAERVKEKLREIDIEILHNRSVSLETENSEEALYITGIGARWPEKDNFFLAFEDLADEEARFVIMHNPETFDDIPQRDAPTAVAGHTHGGQIRIPFTPHWSWKNLITKGEAHVDGWTKEGYGNEENNLYVNRGVGVSIIPIRFNNPPEITEFHLSGKD</sequence>
<dbReference type="InterPro" id="IPR051158">
    <property type="entry name" value="Metallophosphoesterase_sf"/>
</dbReference>
<comment type="caution">
    <text evidence="4">The sequence shown here is derived from an EMBL/GenBank/DDBJ whole genome shotgun (WGS) entry which is preliminary data.</text>
</comment>
<feature type="domain" description="Calcineurin-like phosphoesterase" evidence="3">
    <location>
        <begin position="50"/>
        <end position="228"/>
    </location>
</feature>
<accession>A0A0J6D4J5</accession>
<dbReference type="Gene3D" id="3.60.21.10">
    <property type="match status" value="1"/>
</dbReference>